<dbReference type="Proteomes" id="UP001499884">
    <property type="component" value="Unassembled WGS sequence"/>
</dbReference>
<dbReference type="Pfam" id="PF00583">
    <property type="entry name" value="Acetyltransf_1"/>
    <property type="match status" value="1"/>
</dbReference>
<dbReference type="EMBL" id="BAABEP010000003">
    <property type="protein sequence ID" value="GAA3712562.1"/>
    <property type="molecule type" value="Genomic_DNA"/>
</dbReference>
<accession>A0ABP7E5S5</accession>
<protein>
    <recommendedName>
        <fullName evidence="1">N-acetyltransferase domain-containing protein</fullName>
    </recommendedName>
</protein>
<dbReference type="InterPro" id="IPR000182">
    <property type="entry name" value="GNAT_dom"/>
</dbReference>
<evidence type="ECO:0000259" key="1">
    <source>
        <dbReference type="PROSITE" id="PS51186"/>
    </source>
</evidence>
<dbReference type="Gene3D" id="3.40.630.30">
    <property type="match status" value="1"/>
</dbReference>
<organism evidence="2 3">
    <name type="scientific">Streptomyces tremellae</name>
    <dbReference type="NCBI Taxonomy" id="1124239"/>
    <lineage>
        <taxon>Bacteria</taxon>
        <taxon>Bacillati</taxon>
        <taxon>Actinomycetota</taxon>
        <taxon>Actinomycetes</taxon>
        <taxon>Kitasatosporales</taxon>
        <taxon>Streptomycetaceae</taxon>
        <taxon>Streptomyces</taxon>
    </lineage>
</organism>
<name>A0ABP7E5S5_9ACTN</name>
<sequence length="272" mass="28134">MRIEANPYAYLSHHGASPLVRLDVAADCWSVSADTDARPFNTVFAPDFAPEGLAERVRDVRRGAAVPGRAQDWWIGPSARPSGLAACLAALGFRALAPVRMMAAPLAGEERGAHPAAAAEARPVRSADALADFTAVHGAAYGTRPAAARFFHRALASLSLAEDAPMQHVVVRSAGAPVAVASVFLHDGVAGLYNVATVPGARGRGFGTAAARAALAAARERGAPRAVLGAEPGAAGMYRALGFEDAGLLHRMRYVPPVRGAPGRLRRAAGGR</sequence>
<gene>
    <name evidence="2" type="ORF">GCM10023082_07910</name>
</gene>
<dbReference type="RefSeq" id="WP_345641146.1">
    <property type="nucleotide sequence ID" value="NZ_BAABEP010000003.1"/>
</dbReference>
<keyword evidence="3" id="KW-1185">Reference proteome</keyword>
<feature type="domain" description="N-acetyltransferase" evidence="1">
    <location>
        <begin position="119"/>
        <end position="268"/>
    </location>
</feature>
<dbReference type="InterPro" id="IPR016181">
    <property type="entry name" value="Acyl_CoA_acyltransferase"/>
</dbReference>
<proteinExistence type="predicted"/>
<dbReference type="PROSITE" id="PS51186">
    <property type="entry name" value="GNAT"/>
    <property type="match status" value="1"/>
</dbReference>
<reference evidence="3" key="1">
    <citation type="journal article" date="2019" name="Int. J. Syst. Evol. Microbiol.">
        <title>The Global Catalogue of Microorganisms (GCM) 10K type strain sequencing project: providing services to taxonomists for standard genome sequencing and annotation.</title>
        <authorList>
            <consortium name="The Broad Institute Genomics Platform"/>
            <consortium name="The Broad Institute Genome Sequencing Center for Infectious Disease"/>
            <person name="Wu L."/>
            <person name="Ma J."/>
        </authorList>
    </citation>
    <scope>NUCLEOTIDE SEQUENCE [LARGE SCALE GENOMIC DNA]</scope>
    <source>
        <strain evidence="3">JCM 30846</strain>
    </source>
</reference>
<evidence type="ECO:0000313" key="2">
    <source>
        <dbReference type="EMBL" id="GAA3712562.1"/>
    </source>
</evidence>
<comment type="caution">
    <text evidence="2">The sequence shown here is derived from an EMBL/GenBank/DDBJ whole genome shotgun (WGS) entry which is preliminary data.</text>
</comment>
<evidence type="ECO:0000313" key="3">
    <source>
        <dbReference type="Proteomes" id="UP001499884"/>
    </source>
</evidence>
<dbReference type="SUPFAM" id="SSF55729">
    <property type="entry name" value="Acyl-CoA N-acyltransferases (Nat)"/>
    <property type="match status" value="1"/>
</dbReference>